<evidence type="ECO:0000256" key="1">
    <source>
        <dbReference type="ARBA" id="ARBA00005703"/>
    </source>
</evidence>
<feature type="domain" description="DNA/pantothenate metabolism flavoprotein C-terminal" evidence="2">
    <location>
        <begin position="166"/>
        <end position="280"/>
    </location>
</feature>
<comment type="similarity">
    <text evidence="1">Belongs to the PPC synthetase family.</text>
</comment>
<dbReference type="AlphaFoldDB" id="A0A7I4ABU1"/>
<name>A0A7I4ABU1_PHYPA</name>
<dbReference type="Pfam" id="PF04127">
    <property type="entry name" value="DFP"/>
    <property type="match status" value="2"/>
</dbReference>
<dbReference type="EMBL" id="ABEU02000011">
    <property type="status" value="NOT_ANNOTATED_CDS"/>
    <property type="molecule type" value="Genomic_DNA"/>
</dbReference>
<dbReference type="Gene3D" id="3.40.50.10300">
    <property type="entry name" value="CoaB-like"/>
    <property type="match status" value="1"/>
</dbReference>
<reference evidence="3 4" key="2">
    <citation type="journal article" date="2018" name="Plant J.">
        <title>The Physcomitrella patens chromosome-scale assembly reveals moss genome structure and evolution.</title>
        <authorList>
            <person name="Lang D."/>
            <person name="Ullrich K.K."/>
            <person name="Murat F."/>
            <person name="Fuchs J."/>
            <person name="Jenkins J."/>
            <person name="Haas F.B."/>
            <person name="Piednoel M."/>
            <person name="Gundlach H."/>
            <person name="Van Bel M."/>
            <person name="Meyberg R."/>
            <person name="Vives C."/>
            <person name="Morata J."/>
            <person name="Symeonidi A."/>
            <person name="Hiss M."/>
            <person name="Muchero W."/>
            <person name="Kamisugi Y."/>
            <person name="Saleh O."/>
            <person name="Blanc G."/>
            <person name="Decker E.L."/>
            <person name="van Gessel N."/>
            <person name="Grimwood J."/>
            <person name="Hayes R.D."/>
            <person name="Graham S.W."/>
            <person name="Gunter L.E."/>
            <person name="McDaniel S.F."/>
            <person name="Hoernstein S.N.W."/>
            <person name="Larsson A."/>
            <person name="Li F.W."/>
            <person name="Perroud P.F."/>
            <person name="Phillips J."/>
            <person name="Ranjan P."/>
            <person name="Rokshar D.S."/>
            <person name="Rothfels C.J."/>
            <person name="Schneider L."/>
            <person name="Shu S."/>
            <person name="Stevenson D.W."/>
            <person name="Thummler F."/>
            <person name="Tillich M."/>
            <person name="Villarreal Aguilar J.C."/>
            <person name="Widiez T."/>
            <person name="Wong G.K."/>
            <person name="Wymore A."/>
            <person name="Zhang Y."/>
            <person name="Zimmer A.D."/>
            <person name="Quatrano R.S."/>
            <person name="Mayer K.F.X."/>
            <person name="Goodstein D."/>
            <person name="Casacuberta J.M."/>
            <person name="Vandepoele K."/>
            <person name="Reski R."/>
            <person name="Cuming A.C."/>
            <person name="Tuskan G.A."/>
            <person name="Maumus F."/>
            <person name="Salse J."/>
            <person name="Schmutz J."/>
            <person name="Rensing S.A."/>
        </authorList>
    </citation>
    <scope>NUCLEOTIDE SEQUENCE [LARGE SCALE GENOMIC DNA]</scope>
    <source>
        <strain evidence="3 4">cv. Gransden 2004</strain>
    </source>
</reference>
<proteinExistence type="inferred from homology"/>
<dbReference type="InterPro" id="IPR007085">
    <property type="entry name" value="DNA/pantothenate-metab_flavo_C"/>
</dbReference>
<dbReference type="InterPro" id="IPR035929">
    <property type="entry name" value="CoaB-like_sf"/>
</dbReference>
<reference evidence="3" key="3">
    <citation type="submission" date="2020-12" db="UniProtKB">
        <authorList>
            <consortium name="EnsemblPlants"/>
        </authorList>
    </citation>
    <scope>IDENTIFICATION</scope>
</reference>
<dbReference type="Gramene" id="Pp3c11_3000V3.10">
    <property type="protein sequence ID" value="Pp3c11_3000V3.10"/>
    <property type="gene ID" value="Pp3c11_3000"/>
</dbReference>
<accession>A0A7I4ABU1</accession>
<reference evidence="3 4" key="1">
    <citation type="journal article" date="2008" name="Science">
        <title>The Physcomitrella genome reveals evolutionary insights into the conquest of land by plants.</title>
        <authorList>
            <person name="Rensing S."/>
            <person name="Lang D."/>
            <person name="Zimmer A."/>
            <person name="Terry A."/>
            <person name="Salamov A."/>
            <person name="Shapiro H."/>
            <person name="Nishiyama T."/>
            <person name="Perroud P.-F."/>
            <person name="Lindquist E."/>
            <person name="Kamisugi Y."/>
            <person name="Tanahashi T."/>
            <person name="Sakakibara K."/>
            <person name="Fujita T."/>
            <person name="Oishi K."/>
            <person name="Shin-I T."/>
            <person name="Kuroki Y."/>
            <person name="Toyoda A."/>
            <person name="Suzuki Y."/>
            <person name="Hashimoto A."/>
            <person name="Yamaguchi K."/>
            <person name="Sugano A."/>
            <person name="Kohara Y."/>
            <person name="Fujiyama A."/>
            <person name="Anterola A."/>
            <person name="Aoki S."/>
            <person name="Ashton N."/>
            <person name="Barbazuk W.B."/>
            <person name="Barker E."/>
            <person name="Bennetzen J."/>
            <person name="Bezanilla M."/>
            <person name="Blankenship R."/>
            <person name="Cho S.H."/>
            <person name="Dutcher S."/>
            <person name="Estelle M."/>
            <person name="Fawcett J.A."/>
            <person name="Gundlach H."/>
            <person name="Hanada K."/>
            <person name="Heyl A."/>
            <person name="Hicks K.A."/>
            <person name="Hugh J."/>
            <person name="Lohr M."/>
            <person name="Mayer K."/>
            <person name="Melkozernov A."/>
            <person name="Murata T."/>
            <person name="Nelson D."/>
            <person name="Pils B."/>
            <person name="Prigge M."/>
            <person name="Reiss B."/>
            <person name="Renner T."/>
            <person name="Rombauts S."/>
            <person name="Rushton P."/>
            <person name="Sanderfoot A."/>
            <person name="Schween G."/>
            <person name="Shiu S.-H."/>
            <person name="Stueber K."/>
            <person name="Theodoulou F.L."/>
            <person name="Tu H."/>
            <person name="Van de Peer Y."/>
            <person name="Verrier P.J."/>
            <person name="Waters E."/>
            <person name="Wood A."/>
            <person name="Yang L."/>
            <person name="Cove D."/>
            <person name="Cuming A."/>
            <person name="Hasebe M."/>
            <person name="Lucas S."/>
            <person name="Mishler D.B."/>
            <person name="Reski R."/>
            <person name="Grigoriev I."/>
            <person name="Quatrano R.S."/>
            <person name="Boore J.L."/>
        </authorList>
    </citation>
    <scope>NUCLEOTIDE SEQUENCE [LARGE SCALE GENOMIC DNA]</scope>
    <source>
        <strain evidence="3 4">cv. Gransden 2004</strain>
    </source>
</reference>
<feature type="domain" description="DNA/pantothenate metabolism flavoprotein C-terminal" evidence="2">
    <location>
        <begin position="40"/>
        <end position="88"/>
    </location>
</feature>
<organism evidence="3 4">
    <name type="scientific">Physcomitrium patens</name>
    <name type="common">Spreading-leaved earth moss</name>
    <name type="synonym">Physcomitrella patens</name>
    <dbReference type="NCBI Taxonomy" id="3218"/>
    <lineage>
        <taxon>Eukaryota</taxon>
        <taxon>Viridiplantae</taxon>
        <taxon>Streptophyta</taxon>
        <taxon>Embryophyta</taxon>
        <taxon>Bryophyta</taxon>
        <taxon>Bryophytina</taxon>
        <taxon>Bryopsida</taxon>
        <taxon>Funariidae</taxon>
        <taxon>Funariales</taxon>
        <taxon>Funariaceae</taxon>
        <taxon>Physcomitrium</taxon>
    </lineage>
</organism>
<keyword evidence="4" id="KW-1185">Reference proteome</keyword>
<dbReference type="PANTHER" id="PTHR12290">
    <property type="entry name" value="CORNICHON-RELATED"/>
    <property type="match status" value="1"/>
</dbReference>
<evidence type="ECO:0000313" key="3">
    <source>
        <dbReference type="EnsemblPlants" id="Pp3c11_3000V3.10"/>
    </source>
</evidence>
<evidence type="ECO:0000313" key="4">
    <source>
        <dbReference type="Proteomes" id="UP000006727"/>
    </source>
</evidence>
<evidence type="ECO:0000259" key="2">
    <source>
        <dbReference type="Pfam" id="PF04127"/>
    </source>
</evidence>
<dbReference type="SUPFAM" id="SSF102645">
    <property type="entry name" value="CoaB-like"/>
    <property type="match status" value="1"/>
</dbReference>
<gene>
    <name evidence="3" type="primary">LOC112288417</name>
</gene>
<dbReference type="EnsemblPlants" id="Pp3c11_3000V3.10">
    <property type="protein sequence ID" value="Pp3c11_3000V3.10"/>
    <property type="gene ID" value="Pp3c11_3000"/>
</dbReference>
<dbReference type="Proteomes" id="UP000006727">
    <property type="component" value="Chromosome 11"/>
</dbReference>
<sequence>MKFQTHVSVVIPTAYEIFSVSFVVTVFNPDFVASGNRASRMVCITSGGTTVPLERKCVRFIDNFSSGHRGAASTECFMKAGYSVIFINRRGTAQPFCRFLPEDPLLTCFEPAGDNLIQLIPSHAVAVQKAVTEYHSALNSGHLLNLPYTTLFEYLEILKIVSLSLRQLQRNCMFYLAAAVSDFYVPWQSMVEHKIQSGVGPMAMELAQVPKMLMLLRHLWAPEAFCVSFKLETDVKILIKKAQAAREKYGMHAVVANELETRKQKVIVVTNEGQVLVEKDASQADVEIPLVDFLIAQQTSYIEAGGANVLVV</sequence>
<protein>
    <recommendedName>
        <fullName evidence="2">DNA/pantothenate metabolism flavoprotein C-terminal domain-containing protein</fullName>
    </recommendedName>
</protein>
<dbReference type="GO" id="GO:0003824">
    <property type="term" value="F:catalytic activity"/>
    <property type="evidence" value="ECO:0007669"/>
    <property type="project" value="UniProtKB-ARBA"/>
</dbReference>
<dbReference type="GO" id="GO:0015937">
    <property type="term" value="P:coenzyme A biosynthetic process"/>
    <property type="evidence" value="ECO:0007669"/>
    <property type="project" value="UniProtKB-ARBA"/>
</dbReference>